<sequence>MTAPGVDALLRSVADGKLRQDCYFLVKLMQNVVGEPARVCGDSVLGFGSRPGRAAGAEGDFRLGFAPRRNEITLYLGGGLEGLETIVARLGKYRAGKACLHLKGLDGINPTVLQQLLVEANARARAG</sequence>
<organism evidence="1 2">
    <name type="scientific">Stagnimonas aquatica</name>
    <dbReference type="NCBI Taxonomy" id="2689987"/>
    <lineage>
        <taxon>Bacteria</taxon>
        <taxon>Pseudomonadati</taxon>
        <taxon>Pseudomonadota</taxon>
        <taxon>Gammaproteobacteria</taxon>
        <taxon>Nevskiales</taxon>
        <taxon>Nevskiaceae</taxon>
        <taxon>Stagnimonas</taxon>
    </lineage>
</organism>
<dbReference type="Proteomes" id="UP000282106">
    <property type="component" value="Unassembled WGS sequence"/>
</dbReference>
<accession>A0A3N0VDU4</accession>
<dbReference type="RefSeq" id="WP_123211341.1">
    <property type="nucleotide sequence ID" value="NZ_RJVO01000003.1"/>
</dbReference>
<protein>
    <submittedName>
        <fullName evidence="1">DUF1801 domain-containing protein</fullName>
    </submittedName>
</protein>
<name>A0A3N0VDU4_9GAMM</name>
<proteinExistence type="predicted"/>
<dbReference type="EMBL" id="RJVO01000003">
    <property type="protein sequence ID" value="ROH90886.1"/>
    <property type="molecule type" value="Genomic_DNA"/>
</dbReference>
<gene>
    <name evidence="1" type="ORF">ED208_07845</name>
</gene>
<dbReference type="AlphaFoldDB" id="A0A3N0VDU4"/>
<evidence type="ECO:0000313" key="1">
    <source>
        <dbReference type="EMBL" id="ROH90886.1"/>
    </source>
</evidence>
<evidence type="ECO:0000313" key="2">
    <source>
        <dbReference type="Proteomes" id="UP000282106"/>
    </source>
</evidence>
<keyword evidence="2" id="KW-1185">Reference proteome</keyword>
<comment type="caution">
    <text evidence="1">The sequence shown here is derived from an EMBL/GenBank/DDBJ whole genome shotgun (WGS) entry which is preliminary data.</text>
</comment>
<dbReference type="InParanoid" id="A0A3N0VDU4"/>
<reference evidence="1 2" key="1">
    <citation type="submission" date="2018-10" db="EMBL/GenBank/DDBJ databases">
        <authorList>
            <person name="Chen W.-M."/>
        </authorList>
    </citation>
    <scope>NUCLEOTIDE SEQUENCE [LARGE SCALE GENOMIC DNA]</scope>
    <source>
        <strain evidence="1 2">THS-13</strain>
    </source>
</reference>